<evidence type="ECO:0000313" key="8">
    <source>
        <dbReference type="Proteomes" id="UP001501079"/>
    </source>
</evidence>
<keyword evidence="3" id="KW-0418">Kinase</keyword>
<dbReference type="InterPro" id="IPR040999">
    <property type="entry name" value="Mak_N_cap"/>
</dbReference>
<name>A0ABP8ADA5_9MICO</name>
<comment type="caution">
    <text evidence="7">The sequence shown here is derived from an EMBL/GenBank/DDBJ whole genome shotgun (WGS) entry which is preliminary data.</text>
</comment>
<feature type="region of interest" description="Disordered" evidence="5">
    <location>
        <begin position="119"/>
        <end position="148"/>
    </location>
</feature>
<keyword evidence="4" id="KW-0067">ATP-binding</keyword>
<evidence type="ECO:0000256" key="3">
    <source>
        <dbReference type="ARBA" id="ARBA00022777"/>
    </source>
</evidence>
<proteinExistence type="predicted"/>
<evidence type="ECO:0000256" key="4">
    <source>
        <dbReference type="ARBA" id="ARBA00022840"/>
    </source>
</evidence>
<accession>A0ABP8ADA5</accession>
<evidence type="ECO:0000259" key="6">
    <source>
        <dbReference type="Pfam" id="PF18085"/>
    </source>
</evidence>
<protein>
    <recommendedName>
        <fullName evidence="6">Maltokinase N-terminal cap domain-containing protein</fullName>
    </recommendedName>
</protein>
<dbReference type="RefSeq" id="WP_344757466.1">
    <property type="nucleotide sequence ID" value="NZ_BAABBW010000008.1"/>
</dbReference>
<keyword evidence="2" id="KW-0547">Nucleotide-binding</keyword>
<dbReference type="NCBIfam" id="NF047744">
    <property type="entry name" value="CG0192_rel"/>
    <property type="match status" value="1"/>
</dbReference>
<feature type="domain" description="Maltokinase N-terminal cap" evidence="6">
    <location>
        <begin position="20"/>
        <end position="104"/>
    </location>
</feature>
<dbReference type="Proteomes" id="UP001501079">
    <property type="component" value="Unassembled WGS sequence"/>
</dbReference>
<evidence type="ECO:0000313" key="7">
    <source>
        <dbReference type="EMBL" id="GAA4181973.1"/>
    </source>
</evidence>
<keyword evidence="1" id="KW-0808">Transferase</keyword>
<evidence type="ECO:0000256" key="5">
    <source>
        <dbReference type="SAM" id="MobiDB-lite"/>
    </source>
</evidence>
<reference evidence="8" key="1">
    <citation type="journal article" date="2019" name="Int. J. Syst. Evol. Microbiol.">
        <title>The Global Catalogue of Microorganisms (GCM) 10K type strain sequencing project: providing services to taxonomists for standard genome sequencing and annotation.</title>
        <authorList>
            <consortium name="The Broad Institute Genomics Platform"/>
            <consortium name="The Broad Institute Genome Sequencing Center for Infectious Disease"/>
            <person name="Wu L."/>
            <person name="Ma J."/>
        </authorList>
    </citation>
    <scope>NUCLEOTIDE SEQUENCE [LARGE SCALE GENOMIC DNA]</scope>
    <source>
        <strain evidence="8">JCM 17591</strain>
    </source>
</reference>
<sequence>MALIHNAALTPTKTELLTTWLPRQPWFPAGAEPVEPERIGAFRFDDPEGEVGVETLIVRVPGAPPLQVPLTYRGAPLAGAQAWLIGTMEHSVLGTRWVYDALGDPVYLSELAKAVLQGGTEVEQHRDGPDGPVPVPSTAQVRGDGEPGAAVPELAQLGIEVVRVLDGSTDAVSRSTLRGTWPGQEEPVVLAMVRPA</sequence>
<evidence type="ECO:0000256" key="1">
    <source>
        <dbReference type="ARBA" id="ARBA00022679"/>
    </source>
</evidence>
<dbReference type="Pfam" id="PF18085">
    <property type="entry name" value="Mak_N_cap"/>
    <property type="match status" value="1"/>
</dbReference>
<evidence type="ECO:0000256" key="2">
    <source>
        <dbReference type="ARBA" id="ARBA00022741"/>
    </source>
</evidence>
<organism evidence="7 8">
    <name type="scientific">Gryllotalpicola koreensis</name>
    <dbReference type="NCBI Taxonomy" id="993086"/>
    <lineage>
        <taxon>Bacteria</taxon>
        <taxon>Bacillati</taxon>
        <taxon>Actinomycetota</taxon>
        <taxon>Actinomycetes</taxon>
        <taxon>Micrococcales</taxon>
        <taxon>Microbacteriaceae</taxon>
        <taxon>Gryllotalpicola</taxon>
    </lineage>
</organism>
<keyword evidence="8" id="KW-1185">Reference proteome</keyword>
<dbReference type="EMBL" id="BAABBW010000008">
    <property type="protein sequence ID" value="GAA4181973.1"/>
    <property type="molecule type" value="Genomic_DNA"/>
</dbReference>
<gene>
    <name evidence="7" type="ORF">GCM10022287_38070</name>
</gene>